<feature type="region of interest" description="Disordered" evidence="1">
    <location>
        <begin position="173"/>
        <end position="215"/>
    </location>
</feature>
<dbReference type="InterPro" id="IPR053263">
    <property type="entry name" value="Euk_RPA34_RNAP_subunit"/>
</dbReference>
<accession>A0A9W7XS38</accession>
<evidence type="ECO:0000313" key="2">
    <source>
        <dbReference type="EMBL" id="KAJ1719656.1"/>
    </source>
</evidence>
<proteinExistence type="predicted"/>
<name>A0A9W7XS38_9FUNG</name>
<evidence type="ECO:0008006" key="4">
    <source>
        <dbReference type="Google" id="ProtNLM"/>
    </source>
</evidence>
<dbReference type="Proteomes" id="UP001143981">
    <property type="component" value="Unassembled WGS sequence"/>
</dbReference>
<gene>
    <name evidence="2" type="ORF">LPJ61_006270</name>
</gene>
<dbReference type="PANTHER" id="PTHR28155:SF1">
    <property type="entry name" value="DNA-DIRECTED RNA POLYMERASE I SUBUNIT RPA34.5-DOMAIN-CONTAINING PROTEIN"/>
    <property type="match status" value="1"/>
</dbReference>
<comment type="caution">
    <text evidence="2">The sequence shown here is derived from an EMBL/GenBank/DDBJ whole genome shotgun (WGS) entry which is preliminary data.</text>
</comment>
<evidence type="ECO:0000256" key="1">
    <source>
        <dbReference type="SAM" id="MobiDB-lite"/>
    </source>
</evidence>
<dbReference type="Pfam" id="PF08208">
    <property type="entry name" value="RNA_polI_A34"/>
    <property type="match status" value="1"/>
</dbReference>
<protein>
    <recommendedName>
        <fullName evidence="4">DNA-directed RNA polymerase I, subunit RPA34.5</fullName>
    </recommendedName>
</protein>
<dbReference type="EMBL" id="JANBOI010002836">
    <property type="protein sequence ID" value="KAJ1719656.1"/>
    <property type="molecule type" value="Genomic_DNA"/>
</dbReference>
<dbReference type="GO" id="GO:0006360">
    <property type="term" value="P:transcription by RNA polymerase I"/>
    <property type="evidence" value="ECO:0007669"/>
    <property type="project" value="InterPro"/>
</dbReference>
<organism evidence="2 3">
    <name type="scientific">Coemansia biformis</name>
    <dbReference type="NCBI Taxonomy" id="1286918"/>
    <lineage>
        <taxon>Eukaryota</taxon>
        <taxon>Fungi</taxon>
        <taxon>Fungi incertae sedis</taxon>
        <taxon>Zoopagomycota</taxon>
        <taxon>Kickxellomycotina</taxon>
        <taxon>Kickxellomycetes</taxon>
        <taxon>Kickxellales</taxon>
        <taxon>Kickxellaceae</taxon>
        <taxon>Coemansia</taxon>
    </lineage>
</organism>
<dbReference type="AlphaFoldDB" id="A0A9W7XS38"/>
<dbReference type="PANTHER" id="PTHR28155">
    <property type="entry name" value="ACR243WP"/>
    <property type="match status" value="1"/>
</dbReference>
<dbReference type="InterPro" id="IPR013240">
    <property type="entry name" value="DNA-dir_RNA_pol1_su_RPA34"/>
</dbReference>
<sequence>MTDLKSYAPPPGFEQRKGSAAEAFDLAAIDGKELWLLRVPDNVSMKHLDGLKIKHPKAAHKGVLGELKAGSATYQIVSPAAGAAPEFKGMAEMSLLVPDADADDEKSMLTLLPGRCTELLSVAEKIDIPDATEYAHMISTRDPPTRPQPEDMKLRFIPYGFYSAEEYKVLDANAPSAGGSGAGPSSAGDVAAEPTPKKRKKDKSKSGDFASDTMD</sequence>
<reference evidence="2" key="1">
    <citation type="submission" date="2022-07" db="EMBL/GenBank/DDBJ databases">
        <title>Phylogenomic reconstructions and comparative analyses of Kickxellomycotina fungi.</title>
        <authorList>
            <person name="Reynolds N.K."/>
            <person name="Stajich J.E."/>
            <person name="Barry K."/>
            <person name="Grigoriev I.V."/>
            <person name="Crous P."/>
            <person name="Smith M.E."/>
        </authorList>
    </citation>
    <scope>NUCLEOTIDE SEQUENCE</scope>
    <source>
        <strain evidence="2">BCRC 34381</strain>
    </source>
</reference>
<dbReference type="Gene3D" id="6.20.250.70">
    <property type="match status" value="1"/>
</dbReference>
<feature type="non-terminal residue" evidence="2">
    <location>
        <position position="215"/>
    </location>
</feature>
<keyword evidence="3" id="KW-1185">Reference proteome</keyword>
<dbReference type="OrthoDB" id="76224at2759"/>
<evidence type="ECO:0000313" key="3">
    <source>
        <dbReference type="Proteomes" id="UP001143981"/>
    </source>
</evidence>